<dbReference type="PANTHER" id="PTHR22780">
    <property type="entry name" value="ADAPTIN, ALPHA/GAMMA/EPSILON"/>
    <property type="match status" value="1"/>
</dbReference>
<dbReference type="Gene3D" id="1.25.10.10">
    <property type="entry name" value="Leucine-rich Repeat Variant"/>
    <property type="match status" value="2"/>
</dbReference>
<dbReference type="EMBL" id="KB445403">
    <property type="protein sequence ID" value="EMD42971.1"/>
    <property type="molecule type" value="Genomic_DNA"/>
</dbReference>
<dbReference type="GO" id="GO:0030117">
    <property type="term" value="C:membrane coat"/>
    <property type="evidence" value="ECO:0007669"/>
    <property type="project" value="InterPro"/>
</dbReference>
<evidence type="ECO:0000256" key="4">
    <source>
        <dbReference type="ARBA" id="ARBA00023136"/>
    </source>
</evidence>
<dbReference type="Pfam" id="PF01602">
    <property type="entry name" value="Adaptin_N"/>
    <property type="match status" value="1"/>
</dbReference>
<dbReference type="VEuPathDB" id="AmoebaDB:EHI5A_134580"/>
<evidence type="ECO:0000256" key="2">
    <source>
        <dbReference type="ARBA" id="ARBA00022448"/>
    </source>
</evidence>
<accession>M2RVF4</accession>
<evidence type="ECO:0000313" key="6">
    <source>
        <dbReference type="EMBL" id="EMD42971.1"/>
    </source>
</evidence>
<dbReference type="SUPFAM" id="SSF49348">
    <property type="entry name" value="Clathrin adaptor appendage domain"/>
    <property type="match status" value="1"/>
</dbReference>
<proteinExistence type="predicted"/>
<dbReference type="AlphaFoldDB" id="M2RVF4"/>
<evidence type="ECO:0000256" key="1">
    <source>
        <dbReference type="ARBA" id="ARBA00004308"/>
    </source>
</evidence>
<sequence length="633" mass="73170">MDRSKVFNKGIYEFTNKIEEYNLESENEIVKCEMALIRKELKEKKIKKKKRRLNAIKMIYINILGYEVDVGFIEIIELLSSNKFLDKQIGYLAFQMLYSNVPESSRMIINTLQHDLDNSNECIISNALTVISSIANIEIIDSLAPTIIKLCIGFNEDSIKKRAIVTLSKLYKIQPNIIIINPNFMKIIEKQINYEMDLGLINSIVLLLSEIIKKNPIIVQPFGNKLVNILYNLIHQKINKEIEYHEIISPCCIIIGEFTESLKHFENKVALYLINQLPFVNTMTKRLILTCLIKLAKEFDCIKPICYKACQMMLSNIDVEVQQRAYEYISIIKNNNYDIAITHLPEKTSYEQNNNKTESYDTKKDDDQFLNQNISQQIHSYKNVNTKSINITSSNQKNYKGCIFFHSNSTLELEKKVKYIHKKLLTQNEGIIFQDNYIQIGIRINCSSTVETALYFGNIKDQILPVQLNIQTENGLPYIIQNNSFTLQPKKQQQILCKFEAKQIFLQAPILQFSYLSNNKLNQCSLSLPITLLRFAQPLKFPKQIDFLKNCFFKTTVQTSLKLLELQKILMSLNFKPLPSSSQLIYTTMIINIPIIVLINTSNSLSKMEIASSQMSMSQIIMDLLSYILSNNC</sequence>
<name>M2RVF4_ENTHI</name>
<evidence type="ECO:0000259" key="5">
    <source>
        <dbReference type="Pfam" id="PF01602"/>
    </source>
</evidence>
<feature type="domain" description="Clathrin/coatomer adaptor adaptin-like N-terminal" evidence="5">
    <location>
        <begin position="28"/>
        <end position="236"/>
    </location>
</feature>
<organism evidence="6 7">
    <name type="scientific">Entamoeba histolytica KU27</name>
    <dbReference type="NCBI Taxonomy" id="885311"/>
    <lineage>
        <taxon>Eukaryota</taxon>
        <taxon>Amoebozoa</taxon>
        <taxon>Evosea</taxon>
        <taxon>Archamoebae</taxon>
        <taxon>Mastigamoebida</taxon>
        <taxon>Entamoebidae</taxon>
        <taxon>Entamoeba</taxon>
    </lineage>
</organism>
<dbReference type="InterPro" id="IPR002553">
    <property type="entry name" value="Clathrin/coatomer_adapt-like_N"/>
</dbReference>
<dbReference type="InterPro" id="IPR016024">
    <property type="entry name" value="ARM-type_fold"/>
</dbReference>
<dbReference type="GO" id="GO:0006886">
    <property type="term" value="P:intracellular protein transport"/>
    <property type="evidence" value="ECO:0007669"/>
    <property type="project" value="InterPro"/>
</dbReference>
<dbReference type="SUPFAM" id="SSF48371">
    <property type="entry name" value="ARM repeat"/>
    <property type="match status" value="1"/>
</dbReference>
<reference evidence="6 7" key="1">
    <citation type="submission" date="2013-02" db="EMBL/GenBank/DDBJ databases">
        <authorList>
            <person name="Hannick L."/>
            <person name="Zafar N."/>
            <person name="Lorenzi H."/>
            <person name="Ali I.A."/>
            <person name="Petri W.P."/>
            <person name="Caler E."/>
        </authorList>
    </citation>
    <scope>NUCLEOTIDE SEQUENCE [LARGE SCALE GENOMIC DNA]</scope>
    <source>
        <strain evidence="6 7">KU27</strain>
    </source>
</reference>
<dbReference type="Gene3D" id="2.60.40.1230">
    <property type="match status" value="1"/>
</dbReference>
<dbReference type="InterPro" id="IPR011989">
    <property type="entry name" value="ARM-like"/>
</dbReference>
<dbReference type="OrthoDB" id="28053at2759"/>
<evidence type="ECO:0000256" key="3">
    <source>
        <dbReference type="ARBA" id="ARBA00022927"/>
    </source>
</evidence>
<dbReference type="GO" id="GO:0016192">
    <property type="term" value="P:vesicle-mediated transport"/>
    <property type="evidence" value="ECO:0007669"/>
    <property type="project" value="InterPro"/>
</dbReference>
<protein>
    <submittedName>
        <fullName evidence="6">AP2 complex protein, putative</fullName>
    </submittedName>
</protein>
<keyword evidence="3" id="KW-0653">Protein transport</keyword>
<keyword evidence="4" id="KW-0472">Membrane</keyword>
<dbReference type="InterPro" id="IPR050840">
    <property type="entry name" value="Adaptor_Complx_Large_Subunit"/>
</dbReference>
<dbReference type="InterPro" id="IPR013041">
    <property type="entry name" value="Clathrin_app_Ig-like_sf"/>
</dbReference>
<dbReference type="GO" id="GO:0012505">
    <property type="term" value="C:endomembrane system"/>
    <property type="evidence" value="ECO:0007669"/>
    <property type="project" value="UniProtKB-SubCell"/>
</dbReference>
<dbReference type="Proteomes" id="UP000011755">
    <property type="component" value="Unassembled WGS sequence"/>
</dbReference>
<gene>
    <name evidence="6" type="ORF">EHI5A_134580</name>
</gene>
<keyword evidence="2" id="KW-0813">Transport</keyword>
<evidence type="ECO:0000313" key="7">
    <source>
        <dbReference type="Proteomes" id="UP000011755"/>
    </source>
</evidence>
<comment type="subcellular location">
    <subcellularLocation>
        <location evidence="1">Endomembrane system</location>
    </subcellularLocation>
</comment>